<evidence type="ECO:0000256" key="1">
    <source>
        <dbReference type="ARBA" id="ARBA00023015"/>
    </source>
</evidence>
<dbReference type="STRING" id="511.UZ73_05535"/>
<dbReference type="PROSITE" id="PS51077">
    <property type="entry name" value="HTH_ICLR"/>
    <property type="match status" value="1"/>
</dbReference>
<sequence>MDSKESPESISSSQTLDRAVQVMQVVVGLRNQGIGLSDVVKKVELTKPTTRRLLLALMGNGLIEQDPVSRKYFPGPELYSLGLMAAHRFGIQRIAERSLARIAKVSGDSALLSVQRGYETVCLAREEGHHPLRSHVLQPGDRHPLGCGASGIAFLAAMTDEQIGEALEANAERLRNYPQLSTDILWDLVAETREQGYAFNRGFIFEGSWGVAVCVSHPTSGMPASLAIASVESRLRNKRHEELVALLMEEKAYIESLKIGEQVTGP</sequence>
<dbReference type="Gene3D" id="1.10.10.10">
    <property type="entry name" value="Winged helix-like DNA-binding domain superfamily/Winged helix DNA-binding domain"/>
    <property type="match status" value="1"/>
</dbReference>
<dbReference type="InterPro" id="IPR014757">
    <property type="entry name" value="Tscrpt_reg_IclR_C"/>
</dbReference>
<name>A0A2U2BK43_ALCFA</name>
<reference evidence="6 7" key="1">
    <citation type="submission" date="2018-05" db="EMBL/GenBank/DDBJ databases">
        <title>Genome Sequence of an Efficient Indole-Degrading Bacterium, Alcaligenes sp.YBY.</title>
        <authorList>
            <person name="Yang B."/>
        </authorList>
    </citation>
    <scope>NUCLEOTIDE SEQUENCE [LARGE SCALE GENOMIC DNA]</scope>
    <source>
        <strain evidence="6 7">YBY</strain>
    </source>
</reference>
<feature type="domain" description="HTH iclR-type" evidence="4">
    <location>
        <begin position="13"/>
        <end position="76"/>
    </location>
</feature>
<evidence type="ECO:0000259" key="5">
    <source>
        <dbReference type="PROSITE" id="PS51078"/>
    </source>
</evidence>
<accession>A0A2U2BK43</accession>
<comment type="caution">
    <text evidence="6">The sequence shown here is derived from an EMBL/GenBank/DDBJ whole genome shotgun (WGS) entry which is preliminary data.</text>
</comment>
<evidence type="ECO:0000259" key="4">
    <source>
        <dbReference type="PROSITE" id="PS51077"/>
    </source>
</evidence>
<dbReference type="InterPro" id="IPR005471">
    <property type="entry name" value="Tscrpt_reg_IclR_N"/>
</dbReference>
<dbReference type="Proteomes" id="UP000245216">
    <property type="component" value="Unassembled WGS sequence"/>
</dbReference>
<evidence type="ECO:0000256" key="2">
    <source>
        <dbReference type="ARBA" id="ARBA00023125"/>
    </source>
</evidence>
<dbReference type="SUPFAM" id="SSF46785">
    <property type="entry name" value="Winged helix' DNA-binding domain"/>
    <property type="match status" value="1"/>
</dbReference>
<dbReference type="InterPro" id="IPR036390">
    <property type="entry name" value="WH_DNA-bd_sf"/>
</dbReference>
<dbReference type="InterPro" id="IPR036388">
    <property type="entry name" value="WH-like_DNA-bd_sf"/>
</dbReference>
<protein>
    <submittedName>
        <fullName evidence="6">Transcriptional regulator</fullName>
    </submittedName>
</protein>
<dbReference type="InterPro" id="IPR050707">
    <property type="entry name" value="HTH_MetabolicPath_Reg"/>
</dbReference>
<keyword evidence="3" id="KW-0804">Transcription</keyword>
<dbReference type="Pfam" id="PF01614">
    <property type="entry name" value="IclR_C"/>
    <property type="match status" value="1"/>
</dbReference>
<keyword evidence="2" id="KW-0238">DNA-binding</keyword>
<dbReference type="PROSITE" id="PS51078">
    <property type="entry name" value="ICLR_ED"/>
    <property type="match status" value="1"/>
</dbReference>
<dbReference type="GO" id="GO:0003677">
    <property type="term" value="F:DNA binding"/>
    <property type="evidence" value="ECO:0007669"/>
    <property type="project" value="UniProtKB-KW"/>
</dbReference>
<dbReference type="GO" id="GO:0045892">
    <property type="term" value="P:negative regulation of DNA-templated transcription"/>
    <property type="evidence" value="ECO:0007669"/>
    <property type="project" value="TreeGrafter"/>
</dbReference>
<dbReference type="Pfam" id="PF09339">
    <property type="entry name" value="HTH_IclR"/>
    <property type="match status" value="1"/>
</dbReference>
<dbReference type="Gene3D" id="3.30.450.40">
    <property type="match status" value="1"/>
</dbReference>
<evidence type="ECO:0000313" key="6">
    <source>
        <dbReference type="EMBL" id="PWE14391.1"/>
    </source>
</evidence>
<dbReference type="PANTHER" id="PTHR30136">
    <property type="entry name" value="HELIX-TURN-HELIX TRANSCRIPTIONAL REGULATOR, ICLR FAMILY"/>
    <property type="match status" value="1"/>
</dbReference>
<dbReference type="EMBL" id="QEXO01000002">
    <property type="protein sequence ID" value="PWE14391.1"/>
    <property type="molecule type" value="Genomic_DNA"/>
</dbReference>
<evidence type="ECO:0000256" key="3">
    <source>
        <dbReference type="ARBA" id="ARBA00023163"/>
    </source>
</evidence>
<dbReference type="InterPro" id="IPR029016">
    <property type="entry name" value="GAF-like_dom_sf"/>
</dbReference>
<dbReference type="SUPFAM" id="SSF55781">
    <property type="entry name" value="GAF domain-like"/>
    <property type="match status" value="1"/>
</dbReference>
<dbReference type="GO" id="GO:0003700">
    <property type="term" value="F:DNA-binding transcription factor activity"/>
    <property type="evidence" value="ECO:0007669"/>
    <property type="project" value="TreeGrafter"/>
</dbReference>
<dbReference type="AlphaFoldDB" id="A0A2U2BK43"/>
<dbReference type="SMART" id="SM00346">
    <property type="entry name" value="HTH_ICLR"/>
    <property type="match status" value="1"/>
</dbReference>
<dbReference type="RefSeq" id="WP_109088705.1">
    <property type="nucleotide sequence ID" value="NZ_QEXO01000002.1"/>
</dbReference>
<reference evidence="6 7" key="2">
    <citation type="submission" date="2018-05" db="EMBL/GenBank/DDBJ databases">
        <authorList>
            <person name="Lanie J.A."/>
            <person name="Ng W.-L."/>
            <person name="Kazmierczak K.M."/>
            <person name="Andrzejewski T.M."/>
            <person name="Davidsen T.M."/>
            <person name="Wayne K.J."/>
            <person name="Tettelin H."/>
            <person name="Glass J.I."/>
            <person name="Rusch D."/>
            <person name="Podicherti R."/>
            <person name="Tsui H.-C.T."/>
            <person name="Winkler M.E."/>
        </authorList>
    </citation>
    <scope>NUCLEOTIDE SEQUENCE [LARGE SCALE GENOMIC DNA]</scope>
    <source>
        <strain evidence="6 7">YBY</strain>
    </source>
</reference>
<feature type="domain" description="IclR-ED" evidence="5">
    <location>
        <begin position="77"/>
        <end position="261"/>
    </location>
</feature>
<organism evidence="6 7">
    <name type="scientific">Alcaligenes faecalis</name>
    <dbReference type="NCBI Taxonomy" id="511"/>
    <lineage>
        <taxon>Bacteria</taxon>
        <taxon>Pseudomonadati</taxon>
        <taxon>Pseudomonadota</taxon>
        <taxon>Betaproteobacteria</taxon>
        <taxon>Burkholderiales</taxon>
        <taxon>Alcaligenaceae</taxon>
        <taxon>Alcaligenes</taxon>
    </lineage>
</organism>
<keyword evidence="1" id="KW-0805">Transcription regulation</keyword>
<dbReference type="PANTHER" id="PTHR30136:SF39">
    <property type="entry name" value="TRANSCRIPTIONAL REGULATORY PROTEIN"/>
    <property type="match status" value="1"/>
</dbReference>
<gene>
    <name evidence="6" type="ORF">DF183_06575</name>
</gene>
<proteinExistence type="predicted"/>
<evidence type="ECO:0000313" key="7">
    <source>
        <dbReference type="Proteomes" id="UP000245216"/>
    </source>
</evidence>